<proteinExistence type="inferred from homology"/>
<evidence type="ECO:0000256" key="5">
    <source>
        <dbReference type="ARBA" id="ARBA00022723"/>
    </source>
</evidence>
<protein>
    <submittedName>
        <fullName evidence="11">Cytochrome P450</fullName>
    </submittedName>
</protein>
<evidence type="ECO:0000256" key="6">
    <source>
        <dbReference type="ARBA" id="ARBA00023002"/>
    </source>
</evidence>
<feature type="binding site" description="axial binding residue" evidence="9">
    <location>
        <position position="484"/>
    </location>
    <ligand>
        <name>heme</name>
        <dbReference type="ChEBI" id="CHEBI:30413"/>
    </ligand>
    <ligandPart>
        <name>Fe</name>
        <dbReference type="ChEBI" id="CHEBI:18248"/>
    </ligandPart>
</feature>
<sequence>MSAVWYSGAGGLGILTWLALNRRSVRGDVAAAAYFCAGAALYFFLRRLPQSSGLALHTSISTMAVYTCSALVSTVAYRLSPWHPLAHVSGPLLCRLSSLWLTTISYRGRRHLAIDCLHARYGTLVRIGPNMVSVNSPSAQYIYSASGRMEKSDAYNAPGHDGVVALFFKQPVEKLHAERKRVWSRLFTSEGLSHVVPFMERRTFQLLACLERRQADSPDKLVNLETCFQHWSYDFMGDFVFGGYNRFDMMKNGDSEGVIEGGRIGMILHDSIGQTPWLLDIAWRLPFSNAMHRLVDIAKRLMDNRLEATETPSFRDLVAYLTEDGSIPKRDLHVDAIVAIQAGSDNTHITLTLAMYFMLTQPAYLELLRSQLEEIFVDPLGPLPDEKLSEVPLLDAVINEALRLGTPFFLPRVVSKGGAIFDEQFIPEDTIVVQAAYSQQIDPVNFWPDPLTFRPERWISEESGLYAKTNKSALSSFSSGAYACVGKQLAYQGLRHVLARVVLNVDMALPDGFDPQTFRDGILNIRTTILEQPLMVHVRRRGDAVPVDDI</sequence>
<evidence type="ECO:0000256" key="8">
    <source>
        <dbReference type="ARBA" id="ARBA00023033"/>
    </source>
</evidence>
<dbReference type="Gene3D" id="1.10.630.10">
    <property type="entry name" value="Cytochrome P450"/>
    <property type="match status" value="1"/>
</dbReference>
<evidence type="ECO:0000256" key="10">
    <source>
        <dbReference type="SAM" id="Phobius"/>
    </source>
</evidence>
<keyword evidence="7 9" id="KW-0408">Iron</keyword>
<evidence type="ECO:0000313" key="11">
    <source>
        <dbReference type="EMBL" id="GJE88881.1"/>
    </source>
</evidence>
<dbReference type="GO" id="GO:0004497">
    <property type="term" value="F:monooxygenase activity"/>
    <property type="evidence" value="ECO:0007669"/>
    <property type="project" value="UniProtKB-KW"/>
</dbReference>
<name>A0A9P3G5Y6_9APHY</name>
<keyword evidence="8" id="KW-0503">Monooxygenase</keyword>
<keyword evidence="10" id="KW-0472">Membrane</keyword>
<comment type="caution">
    <text evidence="11">The sequence shown here is derived from an EMBL/GenBank/DDBJ whole genome shotgun (WGS) entry which is preliminary data.</text>
</comment>
<keyword evidence="5 9" id="KW-0479">Metal-binding</keyword>
<reference evidence="11 12" key="1">
    <citation type="submission" date="2021-08" db="EMBL/GenBank/DDBJ databases">
        <title>Draft Genome Sequence of Phanerochaete sordida strain YK-624.</title>
        <authorList>
            <person name="Mori T."/>
            <person name="Dohra H."/>
            <person name="Suzuki T."/>
            <person name="Kawagishi H."/>
            <person name="Hirai H."/>
        </authorList>
    </citation>
    <scope>NUCLEOTIDE SEQUENCE [LARGE SCALE GENOMIC DNA]</scope>
    <source>
        <strain evidence="11 12">YK-624</strain>
    </source>
</reference>
<evidence type="ECO:0000256" key="1">
    <source>
        <dbReference type="ARBA" id="ARBA00001971"/>
    </source>
</evidence>
<dbReference type="OrthoDB" id="6692864at2759"/>
<organism evidence="11 12">
    <name type="scientific">Phanerochaete sordida</name>
    <dbReference type="NCBI Taxonomy" id="48140"/>
    <lineage>
        <taxon>Eukaryota</taxon>
        <taxon>Fungi</taxon>
        <taxon>Dikarya</taxon>
        <taxon>Basidiomycota</taxon>
        <taxon>Agaricomycotina</taxon>
        <taxon>Agaricomycetes</taxon>
        <taxon>Polyporales</taxon>
        <taxon>Phanerochaetaceae</taxon>
        <taxon>Phanerochaete</taxon>
    </lineage>
</organism>
<comment type="similarity">
    <text evidence="3">Belongs to the cytochrome P450 family.</text>
</comment>
<gene>
    <name evidence="11" type="ORF">PsYK624_049680</name>
</gene>
<dbReference type="Proteomes" id="UP000703269">
    <property type="component" value="Unassembled WGS sequence"/>
</dbReference>
<feature type="transmembrane region" description="Helical" evidence="10">
    <location>
        <begin position="54"/>
        <end position="79"/>
    </location>
</feature>
<accession>A0A9P3G5Y6</accession>
<keyword evidence="10" id="KW-1133">Transmembrane helix</keyword>
<dbReference type="PANTHER" id="PTHR24305">
    <property type="entry name" value="CYTOCHROME P450"/>
    <property type="match status" value="1"/>
</dbReference>
<comment type="pathway">
    <text evidence="2">Secondary metabolite biosynthesis.</text>
</comment>
<dbReference type="GO" id="GO:0005506">
    <property type="term" value="F:iron ion binding"/>
    <property type="evidence" value="ECO:0007669"/>
    <property type="project" value="InterPro"/>
</dbReference>
<keyword evidence="6" id="KW-0560">Oxidoreductase</keyword>
<dbReference type="PRINTS" id="PR00465">
    <property type="entry name" value="EP450IV"/>
</dbReference>
<keyword evidence="10" id="KW-0812">Transmembrane</keyword>
<evidence type="ECO:0000256" key="9">
    <source>
        <dbReference type="PIRSR" id="PIRSR602403-1"/>
    </source>
</evidence>
<dbReference type="PANTHER" id="PTHR24305:SF166">
    <property type="entry name" value="CYTOCHROME P450 12A4, MITOCHONDRIAL-RELATED"/>
    <property type="match status" value="1"/>
</dbReference>
<keyword evidence="12" id="KW-1185">Reference proteome</keyword>
<dbReference type="EMBL" id="BPQB01000011">
    <property type="protein sequence ID" value="GJE88881.1"/>
    <property type="molecule type" value="Genomic_DNA"/>
</dbReference>
<dbReference type="SUPFAM" id="SSF48264">
    <property type="entry name" value="Cytochrome P450"/>
    <property type="match status" value="1"/>
</dbReference>
<evidence type="ECO:0000313" key="12">
    <source>
        <dbReference type="Proteomes" id="UP000703269"/>
    </source>
</evidence>
<dbReference type="PRINTS" id="PR00385">
    <property type="entry name" value="P450"/>
</dbReference>
<dbReference type="InterPro" id="IPR050121">
    <property type="entry name" value="Cytochrome_P450_monoxygenase"/>
</dbReference>
<dbReference type="AlphaFoldDB" id="A0A9P3G5Y6"/>
<dbReference type="GO" id="GO:0016705">
    <property type="term" value="F:oxidoreductase activity, acting on paired donors, with incorporation or reduction of molecular oxygen"/>
    <property type="evidence" value="ECO:0007669"/>
    <property type="project" value="InterPro"/>
</dbReference>
<evidence type="ECO:0000256" key="4">
    <source>
        <dbReference type="ARBA" id="ARBA00022617"/>
    </source>
</evidence>
<dbReference type="Pfam" id="PF00067">
    <property type="entry name" value="p450"/>
    <property type="match status" value="1"/>
</dbReference>
<feature type="transmembrane region" description="Helical" evidence="10">
    <location>
        <begin position="29"/>
        <end position="45"/>
    </location>
</feature>
<dbReference type="InterPro" id="IPR036396">
    <property type="entry name" value="Cyt_P450_sf"/>
</dbReference>
<keyword evidence="4 9" id="KW-0349">Heme</keyword>
<dbReference type="InterPro" id="IPR002403">
    <property type="entry name" value="Cyt_P450_E_grp-IV"/>
</dbReference>
<comment type="cofactor">
    <cofactor evidence="1 9">
        <name>heme</name>
        <dbReference type="ChEBI" id="CHEBI:30413"/>
    </cofactor>
</comment>
<evidence type="ECO:0000256" key="3">
    <source>
        <dbReference type="ARBA" id="ARBA00010617"/>
    </source>
</evidence>
<evidence type="ECO:0000256" key="7">
    <source>
        <dbReference type="ARBA" id="ARBA00023004"/>
    </source>
</evidence>
<evidence type="ECO:0000256" key="2">
    <source>
        <dbReference type="ARBA" id="ARBA00005179"/>
    </source>
</evidence>
<dbReference type="GO" id="GO:0020037">
    <property type="term" value="F:heme binding"/>
    <property type="evidence" value="ECO:0007669"/>
    <property type="project" value="InterPro"/>
</dbReference>
<dbReference type="InterPro" id="IPR001128">
    <property type="entry name" value="Cyt_P450"/>
</dbReference>